<feature type="transmembrane region" description="Helical" evidence="2">
    <location>
        <begin position="943"/>
        <end position="963"/>
    </location>
</feature>
<dbReference type="OrthoDB" id="5736790at2"/>
<keyword evidence="2" id="KW-0812">Transmembrane</keyword>
<dbReference type="RefSeq" id="WP_101517657.1">
    <property type="nucleotide sequence ID" value="NZ_PKUS01000005.1"/>
</dbReference>
<dbReference type="EMBL" id="PKUS01000005">
    <property type="protein sequence ID" value="PLW69737.1"/>
    <property type="molecule type" value="Genomic_DNA"/>
</dbReference>
<keyword evidence="4" id="KW-1185">Reference proteome</keyword>
<keyword evidence="2" id="KW-1133">Transmembrane helix</keyword>
<sequence length="965" mass="106677">MNKFNLTFRGEVLPGKDPDKARAGFAALFDIQDPERLEQFFSGKTIILRRNLERKAAAEYYLKLNQLGLEAELVKPGPENDVESTETTQQSGAPQDAAGRKAQKKSDKRLPTRKQGAQDSRTSGAEKQRRKREALAQLQHAAAQRKEAAAERERQHIAEQLAKEQATKRAAEETARKLARAEAERQRKAEETALKKAEAEAERQRKAEETARKKAEAEAERQRKAEETARKKAKAEAEQQRKAEETARKKAEAEAEQQRKAEETARKKAEAEAEQQRKAEETARKKAEAERQRKLEETARKKQKAEAAARRKSEADAQQQRRPDAACQSTGAATGKRPSTAKPTAHTSALEEKAIEAGARALAGTPSLKRTTARVKSRLELPRRNDTVRSGGNNNPPGSPNPYRLLPFRSTTEIRQRSTIAAQQSRRGVLMGCIALAMLLMLLGRFLSLNPATPPQGPSAIAASSAGNLVILAGDTLLLHNRAGVPTESLRAETLALRDLSGPIAFDLQGDLLIGARAAGTDSSPRAMWRCKLDERSCQPVTEPQFSPPPTALTMNSLTGEWFIAAEERLSKLGSDGELRAKLELPLPTQPTLRLDSGLLFMNSAQAPAISVFRYEDKAFGQQLDEILLLPPPALQREQTRVGDFIRNGDFWWVNMHNPDTETAGLYLFDRDWTFIRELPRGAVLGQGQLVNWGERVLLFSDQQESVLRFSRLGQTEVPLQSESLAQLIDQASGQLTWTTLAWQATLLLLLLSSLGGFSWAYLQSTRALVYSSRPTHGAPPLDDVAEDIHWLQSAPHRTRQWRQRNIAWAALAIACLIVLIGLGVSLVQLMAAATALAGFAVALQIMLRSEPEHAGLLAEQLVLADHREMYHLATGPRIHYRGPFVVVDDVIIFTGNKWFPGLHQQQVKRELEPRVTAGVRVDRKTIAVKLLQSRHPVAKSGIAIAVGAILGALFLAISFLPWQG</sequence>
<protein>
    <submittedName>
        <fullName evidence="3">Uncharacterized protein</fullName>
    </submittedName>
</protein>
<evidence type="ECO:0000313" key="4">
    <source>
        <dbReference type="Proteomes" id="UP000235005"/>
    </source>
</evidence>
<feature type="compositionally biased region" description="Basic and acidic residues" evidence="1">
    <location>
        <begin position="144"/>
        <end position="324"/>
    </location>
</feature>
<dbReference type="InterPro" id="IPR052293">
    <property type="entry name" value="SRRP"/>
</dbReference>
<feature type="compositionally biased region" description="Polar residues" evidence="1">
    <location>
        <begin position="115"/>
        <end position="125"/>
    </location>
</feature>
<name>A0A2N5X5I6_9GAMM</name>
<organism evidence="3 4">
    <name type="scientific">Pseudohalioglobus lutimaris</name>
    <dbReference type="NCBI Taxonomy" id="1737061"/>
    <lineage>
        <taxon>Bacteria</taxon>
        <taxon>Pseudomonadati</taxon>
        <taxon>Pseudomonadota</taxon>
        <taxon>Gammaproteobacteria</taxon>
        <taxon>Cellvibrionales</taxon>
        <taxon>Halieaceae</taxon>
        <taxon>Pseudohalioglobus</taxon>
    </lineage>
</organism>
<keyword evidence="2" id="KW-0472">Membrane</keyword>
<dbReference type="Proteomes" id="UP000235005">
    <property type="component" value="Unassembled WGS sequence"/>
</dbReference>
<accession>A0A2N5X5I6</accession>
<dbReference type="CDD" id="cd06503">
    <property type="entry name" value="ATP-synt_Fo_b"/>
    <property type="match status" value="1"/>
</dbReference>
<evidence type="ECO:0000256" key="2">
    <source>
        <dbReference type="SAM" id="Phobius"/>
    </source>
</evidence>
<dbReference type="PANTHER" id="PTHR12239">
    <property type="entry name" value="PROTEIN CBG20215-RELATED"/>
    <property type="match status" value="1"/>
</dbReference>
<gene>
    <name evidence="3" type="ORF">C0039_06950</name>
</gene>
<evidence type="ECO:0000256" key="1">
    <source>
        <dbReference type="SAM" id="MobiDB-lite"/>
    </source>
</evidence>
<evidence type="ECO:0000313" key="3">
    <source>
        <dbReference type="EMBL" id="PLW69737.1"/>
    </source>
</evidence>
<proteinExistence type="predicted"/>
<feature type="region of interest" description="Disordered" evidence="1">
    <location>
        <begin position="76"/>
        <end position="349"/>
    </location>
</feature>
<comment type="caution">
    <text evidence="3">The sequence shown here is derived from an EMBL/GenBank/DDBJ whole genome shotgun (WGS) entry which is preliminary data.</text>
</comment>
<reference evidence="3 4" key="1">
    <citation type="submission" date="2018-01" db="EMBL/GenBank/DDBJ databases">
        <title>The draft genome sequence of Halioglobus lutimaris HF004.</title>
        <authorList>
            <person name="Du Z.-J."/>
            <person name="Shi M.-J."/>
        </authorList>
    </citation>
    <scope>NUCLEOTIDE SEQUENCE [LARGE SCALE GENOMIC DNA]</scope>
    <source>
        <strain evidence="3 4">HF004</strain>
    </source>
</reference>
<feature type="transmembrane region" description="Helical" evidence="2">
    <location>
        <begin position="807"/>
        <end position="825"/>
    </location>
</feature>
<feature type="transmembrane region" description="Helical" evidence="2">
    <location>
        <begin position="741"/>
        <end position="763"/>
    </location>
</feature>
<feature type="region of interest" description="Disordered" evidence="1">
    <location>
        <begin position="380"/>
        <end position="405"/>
    </location>
</feature>
<dbReference type="PANTHER" id="PTHR12239:SF41">
    <property type="entry name" value="MEMBRANE ASSOCIATED PROTEIN, PUTATIVE-RELATED"/>
    <property type="match status" value="1"/>
</dbReference>
<dbReference type="AlphaFoldDB" id="A0A2N5X5I6"/>